<dbReference type="Gene3D" id="3.30.70.3090">
    <property type="entry name" value="ORF SCO4226, nickel-binding ferredoxin-like monomer"/>
    <property type="match status" value="1"/>
</dbReference>
<dbReference type="AlphaFoldDB" id="A0A5B2V7F7"/>
<protein>
    <submittedName>
        <fullName evidence="1">DUF4242 domain-containing protein</fullName>
    </submittedName>
</protein>
<gene>
    <name evidence="1" type="ORF">F0L46_23915</name>
</gene>
<dbReference type="InterPro" id="IPR025336">
    <property type="entry name" value="SCO4226-like"/>
</dbReference>
<dbReference type="OrthoDB" id="9800027at2"/>
<keyword evidence="2" id="KW-1185">Reference proteome</keyword>
<comment type="caution">
    <text evidence="1">The sequence shown here is derived from an EMBL/GenBank/DDBJ whole genome shotgun (WGS) entry which is preliminary data.</text>
</comment>
<evidence type="ECO:0000313" key="1">
    <source>
        <dbReference type="EMBL" id="KAA2234362.1"/>
    </source>
</evidence>
<dbReference type="Pfam" id="PF14026">
    <property type="entry name" value="SCO4226-like"/>
    <property type="match status" value="1"/>
</dbReference>
<sequence length="90" mass="9819">MPQFVIERNMPGVGGASAADLKGASQTSCGVLRDLGPEIQWVHSYVTDDKIYCIYRAPNEEIIREHARQGGFPADSISQVRSVIDPTTAE</sequence>
<organism evidence="1 2">
    <name type="scientific">Salinarimonas soli</name>
    <dbReference type="NCBI Taxonomy" id="1638099"/>
    <lineage>
        <taxon>Bacteria</taxon>
        <taxon>Pseudomonadati</taxon>
        <taxon>Pseudomonadota</taxon>
        <taxon>Alphaproteobacteria</taxon>
        <taxon>Hyphomicrobiales</taxon>
        <taxon>Salinarimonadaceae</taxon>
        <taxon>Salinarimonas</taxon>
    </lineage>
</organism>
<dbReference type="EMBL" id="VUOA01000048">
    <property type="protein sequence ID" value="KAA2234362.1"/>
    <property type="molecule type" value="Genomic_DNA"/>
</dbReference>
<proteinExistence type="predicted"/>
<reference evidence="1 2" key="2">
    <citation type="submission" date="2019-09" db="EMBL/GenBank/DDBJ databases">
        <authorList>
            <person name="Jin C."/>
        </authorList>
    </citation>
    <scope>NUCLEOTIDE SEQUENCE [LARGE SCALE GENOMIC DNA]</scope>
    <source>
        <strain evidence="1 2">BN140002</strain>
    </source>
</reference>
<name>A0A5B2V7F7_9HYPH</name>
<dbReference type="RefSeq" id="WP_149822131.1">
    <property type="nucleotide sequence ID" value="NZ_VUOA01000048.1"/>
</dbReference>
<dbReference type="InterPro" id="IPR042557">
    <property type="entry name" value="SCO4226"/>
</dbReference>
<evidence type="ECO:0000313" key="2">
    <source>
        <dbReference type="Proteomes" id="UP000323142"/>
    </source>
</evidence>
<reference evidence="1 2" key="1">
    <citation type="submission" date="2019-09" db="EMBL/GenBank/DDBJ databases">
        <title>Salinarimonas rosea gen. nov., sp. nov., a new member of the a-2 subgroup of the Proteobacteria.</title>
        <authorList>
            <person name="Liu J."/>
        </authorList>
    </citation>
    <scope>NUCLEOTIDE SEQUENCE [LARGE SCALE GENOMIC DNA]</scope>
    <source>
        <strain evidence="1 2">BN140002</strain>
    </source>
</reference>
<accession>A0A5B2V7F7</accession>
<dbReference type="Proteomes" id="UP000323142">
    <property type="component" value="Unassembled WGS sequence"/>
</dbReference>